<dbReference type="PROSITE" id="PS50082">
    <property type="entry name" value="WD_REPEATS_2"/>
    <property type="match status" value="1"/>
</dbReference>
<feature type="compositionally biased region" description="Polar residues" evidence="2">
    <location>
        <begin position="106"/>
        <end position="145"/>
    </location>
</feature>
<feature type="compositionally biased region" description="Basic and acidic residues" evidence="2">
    <location>
        <begin position="681"/>
        <end position="690"/>
    </location>
</feature>
<feature type="region of interest" description="Disordered" evidence="2">
    <location>
        <begin position="286"/>
        <end position="309"/>
    </location>
</feature>
<dbReference type="Gene3D" id="2.130.10.10">
    <property type="entry name" value="YVTN repeat-like/Quinoprotein amine dehydrogenase"/>
    <property type="match status" value="3"/>
</dbReference>
<dbReference type="SUPFAM" id="SSF50978">
    <property type="entry name" value="WD40 repeat-like"/>
    <property type="match status" value="2"/>
</dbReference>
<feature type="compositionally biased region" description="Polar residues" evidence="2">
    <location>
        <begin position="291"/>
        <end position="307"/>
    </location>
</feature>
<dbReference type="RefSeq" id="XP_033430110.1">
    <property type="nucleotide sequence ID" value="XM_033568115.1"/>
</dbReference>
<comment type="caution">
    <text evidence="3">The sequence shown here is derived from an EMBL/GenBank/DDBJ whole genome shotgun (WGS) entry which is preliminary data.</text>
</comment>
<feature type="region of interest" description="Disordered" evidence="2">
    <location>
        <begin position="1"/>
        <end position="37"/>
    </location>
</feature>
<dbReference type="OrthoDB" id="6252103at2759"/>
<dbReference type="AlphaFoldDB" id="A0A5M9N1B9"/>
<feature type="region of interest" description="Disordered" evidence="2">
    <location>
        <begin position="676"/>
        <end position="710"/>
    </location>
</feature>
<evidence type="ECO:0000313" key="3">
    <source>
        <dbReference type="EMBL" id="KAA8650749.1"/>
    </source>
</evidence>
<feature type="compositionally biased region" description="Low complexity" evidence="2">
    <location>
        <begin position="1"/>
        <end position="17"/>
    </location>
</feature>
<dbReference type="InterPro" id="IPR001680">
    <property type="entry name" value="WD40_rpt"/>
</dbReference>
<reference evidence="3 4" key="1">
    <citation type="submission" date="2019-08" db="EMBL/GenBank/DDBJ databases">
        <title>The genome sequence of a newly discovered highly antifungal drug resistant Aspergillus species, Aspergillus tanneri NIH 1004.</title>
        <authorList>
            <person name="Mounaud S."/>
            <person name="Singh I."/>
            <person name="Joardar V."/>
            <person name="Pakala S."/>
            <person name="Pakala S."/>
            <person name="Venepally P."/>
            <person name="Chung J.K."/>
            <person name="Losada L."/>
            <person name="Nierman W.C."/>
        </authorList>
    </citation>
    <scope>NUCLEOTIDE SEQUENCE [LARGE SCALE GENOMIC DNA]</scope>
    <source>
        <strain evidence="3 4">NIH1004</strain>
    </source>
</reference>
<dbReference type="PANTHER" id="PTHR45589:SF1">
    <property type="entry name" value="WD REPEAT DOMAIN 62, ISOFORM G"/>
    <property type="match status" value="1"/>
</dbReference>
<feature type="compositionally biased region" description="Polar residues" evidence="2">
    <location>
        <begin position="18"/>
        <end position="35"/>
    </location>
</feature>
<dbReference type="SMART" id="SM00320">
    <property type="entry name" value="WD40"/>
    <property type="match status" value="6"/>
</dbReference>
<dbReference type="Pfam" id="PF00400">
    <property type="entry name" value="WD40"/>
    <property type="match status" value="2"/>
</dbReference>
<dbReference type="InterPro" id="IPR036322">
    <property type="entry name" value="WD40_repeat_dom_sf"/>
</dbReference>
<accession>A0A5M9N1B9</accession>
<proteinExistence type="predicted"/>
<dbReference type="InterPro" id="IPR052779">
    <property type="entry name" value="WDR62"/>
</dbReference>
<dbReference type="GeneID" id="54326140"/>
<gene>
    <name evidence="3" type="ORF">ATNIH1004_003438</name>
</gene>
<evidence type="ECO:0000256" key="2">
    <source>
        <dbReference type="SAM" id="MobiDB-lite"/>
    </source>
</evidence>
<name>A0A5M9N1B9_9EURO</name>
<dbReference type="VEuPathDB" id="FungiDB:EYZ11_011078"/>
<dbReference type="Proteomes" id="UP000324241">
    <property type="component" value="Unassembled WGS sequence"/>
</dbReference>
<feature type="compositionally biased region" description="Polar residues" evidence="2">
    <location>
        <begin position="749"/>
        <end position="775"/>
    </location>
</feature>
<keyword evidence="1" id="KW-0853">WD repeat</keyword>
<feature type="region of interest" description="Disordered" evidence="2">
    <location>
        <begin position="106"/>
        <end position="156"/>
    </location>
</feature>
<feature type="region of interest" description="Disordered" evidence="2">
    <location>
        <begin position="749"/>
        <end position="824"/>
    </location>
</feature>
<sequence length="873" mass="94615">MAYSSLSLKSKAAGPSSTLRITPSNSPNLKQSPRTPNKIPFYQCTLSLQTVIGTTTTTPSGFSSHDQSSSFSFCAGSAAVLAEVDEGGNVNQRFFKARPSASSINPVTSFYNQSAPPTTSDTRSKPLSSLKSTTHTNVSNCSPSSELAEINSPRSWSSRERVKTVTSVSISPNGRLLAVGEAGYNPRVLIFSTAKDAHSDIPLSILTEHTFGVRSLAFSSNSLNLASLGDMNDGFLFVWSVSPRNGSAKLHSTNKCTASVRDMCWMGQNLITAGVRHVKVWRLPDARPGSPSKSRLNVESTPNSPNVTPKALSGRNCLLGPLADNTFTTVACISDTEAVLGTDTGALCFLDDNGGNQRLSLIRYMGFPITSLVVDLDRSCIWIGGHGMQMRNLPMNMLKTSSLPSSPGLSEVSSVAEYKSKGPAIICMGFLTSSLVALDDTREIHIYPIEALGSDNKQAHMEVTLPGHKDAVLGVRPLKTPNEMSAYFFTWSCKGTVNFFDIHGKNLESRTVPLRTLGIEEEYSNELKVLRTTEDMEIFVAGDKLGVLRVLNGQTWKCVNEARAHGGEITDVALHSALGYFLVASCGRDLMGALTVVEEISEQIPKLLVGVSGSDKSVRIYDLERGVLLAAEFGHTEGISDVCVLENPSYFPGQPVIRTLVSSGIDGTVMIWDISMQPQQARERTRSISRDDDDTPSKEPMVSNPPLRKLLSRTEIAVFQRQENLPGTPTPMREHSPPLVRKLSKFSLATSPGKQGSSAPTTHFASSHRPCTSSTRSEKPQRSPSPPSPRSTSGKKTSNPNNTVRRPVLELRARPKNSNKSEFGGLNMSTEQLSRVAFVFKLIVWVHKCLKSVLNAGIQSSGHFATVFHTLYK</sequence>
<dbReference type="InterPro" id="IPR015943">
    <property type="entry name" value="WD40/YVTN_repeat-like_dom_sf"/>
</dbReference>
<protein>
    <submittedName>
        <fullName evidence="3">Uncharacterized protein</fullName>
    </submittedName>
</protein>
<dbReference type="PANTHER" id="PTHR45589">
    <property type="entry name" value="WD REPEAT DOMAIN 62, ISOFORM G"/>
    <property type="match status" value="1"/>
</dbReference>
<organism evidence="3 4">
    <name type="scientific">Aspergillus tanneri</name>
    <dbReference type="NCBI Taxonomy" id="1220188"/>
    <lineage>
        <taxon>Eukaryota</taxon>
        <taxon>Fungi</taxon>
        <taxon>Dikarya</taxon>
        <taxon>Ascomycota</taxon>
        <taxon>Pezizomycotina</taxon>
        <taxon>Eurotiomycetes</taxon>
        <taxon>Eurotiomycetidae</taxon>
        <taxon>Eurotiales</taxon>
        <taxon>Aspergillaceae</taxon>
        <taxon>Aspergillus</taxon>
        <taxon>Aspergillus subgen. Circumdati</taxon>
    </lineage>
</organism>
<dbReference type="EMBL" id="QUQM01000001">
    <property type="protein sequence ID" value="KAA8650749.1"/>
    <property type="molecule type" value="Genomic_DNA"/>
</dbReference>
<feature type="repeat" description="WD" evidence="1">
    <location>
        <begin position="660"/>
        <end position="675"/>
    </location>
</feature>
<evidence type="ECO:0000313" key="4">
    <source>
        <dbReference type="Proteomes" id="UP000324241"/>
    </source>
</evidence>
<evidence type="ECO:0000256" key="1">
    <source>
        <dbReference type="PROSITE-ProRule" id="PRU00221"/>
    </source>
</evidence>